<keyword evidence="1" id="KW-0472">Membrane</keyword>
<reference evidence="2" key="1">
    <citation type="submission" date="2015-01" db="EMBL/GenBank/DDBJ databases">
        <authorList>
            <person name="Durling Mikael"/>
        </authorList>
    </citation>
    <scope>NUCLEOTIDE SEQUENCE</scope>
</reference>
<organism evidence="2">
    <name type="scientific">Bionectria ochroleuca</name>
    <name type="common">Gliocladium roseum</name>
    <dbReference type="NCBI Taxonomy" id="29856"/>
    <lineage>
        <taxon>Eukaryota</taxon>
        <taxon>Fungi</taxon>
        <taxon>Dikarya</taxon>
        <taxon>Ascomycota</taxon>
        <taxon>Pezizomycotina</taxon>
        <taxon>Sordariomycetes</taxon>
        <taxon>Hypocreomycetidae</taxon>
        <taxon>Hypocreales</taxon>
        <taxon>Bionectriaceae</taxon>
        <taxon>Clonostachys</taxon>
    </lineage>
</organism>
<dbReference type="EMBL" id="CDPU01000009">
    <property type="protein sequence ID" value="CEO48074.1"/>
    <property type="molecule type" value="Genomic_DNA"/>
</dbReference>
<evidence type="ECO:0000313" key="2">
    <source>
        <dbReference type="EMBL" id="CEO48074.1"/>
    </source>
</evidence>
<evidence type="ECO:0000256" key="1">
    <source>
        <dbReference type="SAM" id="Phobius"/>
    </source>
</evidence>
<dbReference type="AlphaFoldDB" id="A0A0B7JSW5"/>
<proteinExistence type="predicted"/>
<feature type="transmembrane region" description="Helical" evidence="1">
    <location>
        <begin position="187"/>
        <end position="206"/>
    </location>
</feature>
<feature type="transmembrane region" description="Helical" evidence="1">
    <location>
        <begin position="212"/>
        <end position="232"/>
    </location>
</feature>
<protein>
    <recommendedName>
        <fullName evidence="3">Methyltransferase domain-containing protein</fullName>
    </recommendedName>
</protein>
<keyword evidence="1" id="KW-0812">Transmembrane</keyword>
<gene>
    <name evidence="2" type="ORF">BN869_000004130_1</name>
</gene>
<keyword evidence="1" id="KW-1133">Transmembrane helix</keyword>
<sequence length="294" mass="33417">MKRLLPRMHLFEIDDQPWFPPILRRAVQAALTHAWRLKTPIIQPVPPAQLAGQILIRELGPSLSQYTFVDFCAGAGGPTPYVAREVNTYLASKNEEPATFVLSDIHPNLESWERISRLNPQVKYEPTSVDAARAPPQLVQRGDGKKLMRLFNLAFHHFDDKLAKDILRDTVKTSHGFAIFELQDRSFASFVAVTLLLFVSLGWAPVHSLKTRSPIAFFFTWIIPIIPFVLVYDGYISSLRTREPEEVEALLRSCGANTSAWEIKSGRELHAWPVGYISWVVCRPIGEKRRFAIE</sequence>
<name>A0A0B7JSW5_BIOOC</name>
<accession>A0A0B7JSW5</accession>
<evidence type="ECO:0008006" key="3">
    <source>
        <dbReference type="Google" id="ProtNLM"/>
    </source>
</evidence>